<dbReference type="SUPFAM" id="SSF48403">
    <property type="entry name" value="Ankyrin repeat"/>
    <property type="match status" value="1"/>
</dbReference>
<evidence type="ECO:0000256" key="1">
    <source>
        <dbReference type="ARBA" id="ARBA00022737"/>
    </source>
</evidence>
<feature type="repeat" description="ANK" evidence="2">
    <location>
        <begin position="1020"/>
        <end position="1052"/>
    </location>
</feature>
<dbReference type="InterPro" id="IPR054471">
    <property type="entry name" value="GPIID_WHD"/>
</dbReference>
<keyword evidence="8" id="KW-1185">Reference proteome</keyword>
<feature type="repeat" description="ANK" evidence="2">
    <location>
        <begin position="885"/>
        <end position="917"/>
    </location>
</feature>
<dbReference type="InterPro" id="IPR053137">
    <property type="entry name" value="NLR-like"/>
</dbReference>
<evidence type="ECO:0008006" key="9">
    <source>
        <dbReference type="Google" id="ProtNLM"/>
    </source>
</evidence>
<feature type="domain" description="Nephrocystin 3-like N-terminal" evidence="6">
    <location>
        <begin position="383"/>
        <end position="548"/>
    </location>
</feature>
<dbReference type="SMART" id="SM00248">
    <property type="entry name" value="ANK"/>
    <property type="match status" value="7"/>
</dbReference>
<organism evidence="7 8">
    <name type="scientific">Bionectria ochroleuca</name>
    <name type="common">Gliocladium roseum</name>
    <dbReference type="NCBI Taxonomy" id="29856"/>
    <lineage>
        <taxon>Eukaryota</taxon>
        <taxon>Fungi</taxon>
        <taxon>Dikarya</taxon>
        <taxon>Ascomycota</taxon>
        <taxon>Pezizomycotina</taxon>
        <taxon>Sordariomycetes</taxon>
        <taxon>Hypocreomycetidae</taxon>
        <taxon>Hypocreales</taxon>
        <taxon>Bionectriaceae</taxon>
        <taxon>Clonostachys</taxon>
    </lineage>
</organism>
<feature type="repeat" description="ANK" evidence="2">
    <location>
        <begin position="1050"/>
        <end position="1082"/>
    </location>
</feature>
<evidence type="ECO:0000259" key="4">
    <source>
        <dbReference type="Pfam" id="PF01048"/>
    </source>
</evidence>
<keyword evidence="1" id="KW-0677">Repeat</keyword>
<dbReference type="Gene3D" id="3.40.50.300">
    <property type="entry name" value="P-loop containing nucleotide triphosphate hydrolases"/>
    <property type="match status" value="1"/>
</dbReference>
<evidence type="ECO:0000313" key="8">
    <source>
        <dbReference type="Proteomes" id="UP000766486"/>
    </source>
</evidence>
<proteinExistence type="predicted"/>
<dbReference type="Gene3D" id="1.25.40.20">
    <property type="entry name" value="Ankyrin repeat-containing domain"/>
    <property type="match status" value="3"/>
</dbReference>
<dbReference type="InterPro" id="IPR056884">
    <property type="entry name" value="NPHP3-like_N"/>
</dbReference>
<dbReference type="InterPro" id="IPR002110">
    <property type="entry name" value="Ankyrin_rpt"/>
</dbReference>
<dbReference type="Pfam" id="PF22939">
    <property type="entry name" value="WHD_GPIID"/>
    <property type="match status" value="1"/>
</dbReference>
<comment type="caution">
    <text evidence="7">The sequence shown here is derived from an EMBL/GenBank/DDBJ whole genome shotgun (WGS) entry which is preliminary data.</text>
</comment>
<dbReference type="SUPFAM" id="SSF53167">
    <property type="entry name" value="Purine and uridine phosphorylases"/>
    <property type="match status" value="1"/>
</dbReference>
<evidence type="ECO:0000256" key="2">
    <source>
        <dbReference type="PROSITE-ProRule" id="PRU00023"/>
    </source>
</evidence>
<dbReference type="Pfam" id="PF01048">
    <property type="entry name" value="PNP_UDP_1"/>
    <property type="match status" value="1"/>
</dbReference>
<keyword evidence="2" id="KW-0040">ANK repeat</keyword>
<evidence type="ECO:0000259" key="5">
    <source>
        <dbReference type="Pfam" id="PF22939"/>
    </source>
</evidence>
<dbReference type="Gene3D" id="3.40.50.1580">
    <property type="entry name" value="Nucleoside phosphorylase domain"/>
    <property type="match status" value="1"/>
</dbReference>
<evidence type="ECO:0000256" key="3">
    <source>
        <dbReference type="SAM" id="MobiDB-lite"/>
    </source>
</evidence>
<reference evidence="7 8" key="1">
    <citation type="submission" date="2019-06" db="EMBL/GenBank/DDBJ databases">
        <authorList>
            <person name="Broberg M."/>
        </authorList>
    </citation>
    <scope>NUCLEOTIDE SEQUENCE [LARGE SCALE GENOMIC DNA]</scope>
</reference>
<dbReference type="PANTHER" id="PTHR46082">
    <property type="entry name" value="ATP/GTP-BINDING PROTEIN-RELATED"/>
    <property type="match status" value="1"/>
</dbReference>
<dbReference type="PROSITE" id="PS50297">
    <property type="entry name" value="ANK_REP_REGION"/>
    <property type="match status" value="5"/>
</dbReference>
<dbReference type="Pfam" id="PF12796">
    <property type="entry name" value="Ank_2"/>
    <property type="match status" value="3"/>
</dbReference>
<accession>A0ABY6U2V1</accession>
<feature type="region of interest" description="Disordered" evidence="3">
    <location>
        <begin position="1"/>
        <end position="33"/>
    </location>
</feature>
<dbReference type="InterPro" id="IPR036770">
    <property type="entry name" value="Ankyrin_rpt-contain_sf"/>
</dbReference>
<feature type="domain" description="Nucleoside phosphorylase" evidence="4">
    <location>
        <begin position="41"/>
        <end position="313"/>
    </location>
</feature>
<evidence type="ECO:0000259" key="6">
    <source>
        <dbReference type="Pfam" id="PF24883"/>
    </source>
</evidence>
<dbReference type="InterPro" id="IPR000845">
    <property type="entry name" value="Nucleoside_phosphorylase_d"/>
</dbReference>
<dbReference type="SUPFAM" id="SSF52540">
    <property type="entry name" value="P-loop containing nucleoside triphosphate hydrolases"/>
    <property type="match status" value="1"/>
</dbReference>
<feature type="compositionally biased region" description="Basic and acidic residues" evidence="3">
    <location>
        <begin position="10"/>
        <end position="29"/>
    </location>
</feature>
<dbReference type="PANTHER" id="PTHR46082:SF11">
    <property type="entry name" value="AAA+ ATPASE DOMAIN-CONTAINING PROTEIN-RELATED"/>
    <property type="match status" value="1"/>
</dbReference>
<dbReference type="InterPro" id="IPR035994">
    <property type="entry name" value="Nucleoside_phosphorylase_sf"/>
</dbReference>
<feature type="repeat" description="ANK" evidence="2">
    <location>
        <begin position="958"/>
        <end position="990"/>
    </location>
</feature>
<sequence>MSLHSATTSRKLDNVEESREDHTGREEKPPALNLNHSDFTVGWVCGLPKEQTAARAMLDYTYPPLNKPPNDPNCYTLGSIGSHRVVIVCLPKGKNGTSSAATSVTQMTRTFPCVRIGLMVGIGGGIPPRVRLGDVVVSTPNDQYPGVVQWDFGKVEDNHFTRIGSLNSPPSVLLTALTQLESDNEMEGSMIPRYLDELKAKWPRLVPKYTWSDTRRDPLSELDAYGRGPEDVCVHYGLIASGDQLIKDAKTRDSINQRFDGNILCFEMEAAGLINFPCITIRGICDYADSSTTTKDWQEYAAAVAAAFAKELLSYVQPIDLEGERSLKELLDQMNDNLITTQKDVARVRSEIDKGTDLNILNWLTTVNYGATQTDCLKLWQPGTGEWFLGSEEFQYWLARTGETLFCPGIPGSGKTILTSRAINYVSLKFNSNLKVGIAYVYCNYQRENDQDIRKLLLSILRQLTECLPSLPESLNALHQAHHRKRTDPSIDEVLQVLKTVTDYYERIFLFIDALDECQVPNNGVKDFLDEVFNLQRIQGINIFATSRYIPHITELFKGSISIEICARYEDVMRYIESHMKRLPAHVRDHQDLKEEIATGISEAVEGMFLLAQIYLSLLEDKMTPNEVRNSLQLFKRQHKGQNETENVEVLYFAYGKAMERINTQLQGFKSLALNVLMWVTYAKTQLTALEVQHALATRAGKSDLDTGDMPQLMDMISVCAGLVVFDEASGVIRPVHYTTQEFLKSSLHHWCPRAESILGAACVSYLSFQEFETGFCQYRLQLQQRCQKYPLYQYAAKNWGYHSRHDNTGSNLVMNFLLNDAQVEASGQVTLAGGTGENFNRITYFKAKYHRIITGLHLAAFFGITRAVTALLRSGYDPNIMDAFNRTPIWYAARQGHATSAKLLLSAGANPDGNRSIGPMLKHAYETTSSAHDPLDLWFQDAPKMSFAEENLLDEFSINTPLCAAASNGHVELVETLLSAGACPDIHKKGSPAIVEAAQNGHLEVVEALIEVGAWIDIRAGAALSAAVQKGSLIIVKRLLAAGADPNISQDSPLQLAASRGYLDIVEILITSKANIEGTGPAHFKSLRLKKGLWWSTALLSAYKNGHLFIAKRLIEEGADINATDSFGIGLPQGASEKLLEDFIFGS</sequence>
<protein>
    <recommendedName>
        <fullName evidence="9">Nucleoside phosphorylase domain-containing protein</fullName>
    </recommendedName>
</protein>
<gene>
    <name evidence="7" type="ORF">CLO192961_LOCUS143240</name>
</gene>
<evidence type="ECO:0000313" key="7">
    <source>
        <dbReference type="EMBL" id="VUC24583.1"/>
    </source>
</evidence>
<dbReference type="Pfam" id="PF24883">
    <property type="entry name" value="NPHP3_N"/>
    <property type="match status" value="1"/>
</dbReference>
<name>A0ABY6U2V1_BIOOC</name>
<dbReference type="Proteomes" id="UP000766486">
    <property type="component" value="Unassembled WGS sequence"/>
</dbReference>
<dbReference type="EMBL" id="CABFNS010000720">
    <property type="protein sequence ID" value="VUC24583.1"/>
    <property type="molecule type" value="Genomic_DNA"/>
</dbReference>
<dbReference type="InterPro" id="IPR027417">
    <property type="entry name" value="P-loop_NTPase"/>
</dbReference>
<feature type="repeat" description="ANK" evidence="2">
    <location>
        <begin position="990"/>
        <end position="1022"/>
    </location>
</feature>
<dbReference type="PROSITE" id="PS50088">
    <property type="entry name" value="ANK_REPEAT"/>
    <property type="match status" value="7"/>
</dbReference>
<feature type="repeat" description="ANK" evidence="2">
    <location>
        <begin position="855"/>
        <end position="884"/>
    </location>
</feature>
<feature type="domain" description="GPI inositol-deacylase winged helix" evidence="5">
    <location>
        <begin position="664"/>
        <end position="746"/>
    </location>
</feature>
<feature type="repeat" description="ANK" evidence="2">
    <location>
        <begin position="1098"/>
        <end position="1127"/>
    </location>
</feature>